<dbReference type="NCBIfam" id="TIGR04057">
    <property type="entry name" value="SusC_RagA_signa"/>
    <property type="match status" value="1"/>
</dbReference>
<proteinExistence type="inferred from homology"/>
<name>A0ABW5M8F2_9BACT</name>
<accession>A0ABW5M8F2</accession>
<comment type="caution">
    <text evidence="9">The sequence shown here is derived from an EMBL/GenBank/DDBJ whole genome shotgun (WGS) entry which is preliminary data.</text>
</comment>
<keyword evidence="6 7" id="KW-0998">Cell outer membrane</keyword>
<dbReference type="Pfam" id="PF07715">
    <property type="entry name" value="Plug"/>
    <property type="match status" value="1"/>
</dbReference>
<dbReference type="InterPro" id="IPR023997">
    <property type="entry name" value="TonB-dep_OMP_SusC/RagA_CS"/>
</dbReference>
<dbReference type="InterPro" id="IPR008969">
    <property type="entry name" value="CarboxyPept-like_regulatory"/>
</dbReference>
<dbReference type="SUPFAM" id="SSF56935">
    <property type="entry name" value="Porins"/>
    <property type="match status" value="1"/>
</dbReference>
<dbReference type="InterPro" id="IPR039426">
    <property type="entry name" value="TonB-dep_rcpt-like"/>
</dbReference>
<keyword evidence="5 7" id="KW-0472">Membrane</keyword>
<dbReference type="Gene3D" id="2.170.130.10">
    <property type="entry name" value="TonB-dependent receptor, plug domain"/>
    <property type="match status" value="1"/>
</dbReference>
<dbReference type="Proteomes" id="UP001597469">
    <property type="component" value="Unassembled WGS sequence"/>
</dbReference>
<organism evidence="9 10">
    <name type="scientific">Spirosoma soli</name>
    <dbReference type="NCBI Taxonomy" id="1770529"/>
    <lineage>
        <taxon>Bacteria</taxon>
        <taxon>Pseudomonadati</taxon>
        <taxon>Bacteroidota</taxon>
        <taxon>Cytophagia</taxon>
        <taxon>Cytophagales</taxon>
        <taxon>Cytophagaceae</taxon>
        <taxon>Spirosoma</taxon>
    </lineage>
</organism>
<keyword evidence="2 7" id="KW-0813">Transport</keyword>
<dbReference type="RefSeq" id="WP_381525260.1">
    <property type="nucleotide sequence ID" value="NZ_JBHULN010000012.1"/>
</dbReference>
<evidence type="ECO:0000256" key="7">
    <source>
        <dbReference type="PROSITE-ProRule" id="PRU01360"/>
    </source>
</evidence>
<feature type="domain" description="TonB-dependent receptor plug" evidence="8">
    <location>
        <begin position="136"/>
        <end position="242"/>
    </location>
</feature>
<dbReference type="Pfam" id="PF13715">
    <property type="entry name" value="CarbopepD_reg_2"/>
    <property type="match status" value="1"/>
</dbReference>
<dbReference type="InterPro" id="IPR036942">
    <property type="entry name" value="Beta-barrel_TonB_sf"/>
</dbReference>
<evidence type="ECO:0000256" key="2">
    <source>
        <dbReference type="ARBA" id="ARBA00022448"/>
    </source>
</evidence>
<dbReference type="InterPro" id="IPR012910">
    <property type="entry name" value="Plug_dom"/>
</dbReference>
<keyword evidence="4 7" id="KW-0812">Transmembrane</keyword>
<evidence type="ECO:0000256" key="1">
    <source>
        <dbReference type="ARBA" id="ARBA00004571"/>
    </source>
</evidence>
<gene>
    <name evidence="9" type="ORF">ACFSUS_18650</name>
</gene>
<evidence type="ECO:0000313" key="9">
    <source>
        <dbReference type="EMBL" id="MFD2572666.1"/>
    </source>
</evidence>
<dbReference type="InterPro" id="IPR037066">
    <property type="entry name" value="Plug_dom_sf"/>
</dbReference>
<dbReference type="PROSITE" id="PS52016">
    <property type="entry name" value="TONB_DEPENDENT_REC_3"/>
    <property type="match status" value="1"/>
</dbReference>
<evidence type="ECO:0000256" key="4">
    <source>
        <dbReference type="ARBA" id="ARBA00022692"/>
    </source>
</evidence>
<reference evidence="10" key="1">
    <citation type="journal article" date="2019" name="Int. J. Syst. Evol. Microbiol.">
        <title>The Global Catalogue of Microorganisms (GCM) 10K type strain sequencing project: providing services to taxonomists for standard genome sequencing and annotation.</title>
        <authorList>
            <consortium name="The Broad Institute Genomics Platform"/>
            <consortium name="The Broad Institute Genome Sequencing Center for Infectious Disease"/>
            <person name="Wu L."/>
            <person name="Ma J."/>
        </authorList>
    </citation>
    <scope>NUCLEOTIDE SEQUENCE [LARGE SCALE GENOMIC DNA]</scope>
    <source>
        <strain evidence="10">KCTC 42805</strain>
    </source>
</reference>
<evidence type="ECO:0000256" key="6">
    <source>
        <dbReference type="ARBA" id="ARBA00023237"/>
    </source>
</evidence>
<comment type="similarity">
    <text evidence="7">Belongs to the TonB-dependent receptor family.</text>
</comment>
<comment type="subcellular location">
    <subcellularLocation>
        <location evidence="1 7">Cell outer membrane</location>
        <topology evidence="1 7">Multi-pass membrane protein</topology>
    </subcellularLocation>
</comment>
<dbReference type="NCBIfam" id="TIGR04056">
    <property type="entry name" value="OMP_RagA_SusC"/>
    <property type="match status" value="1"/>
</dbReference>
<evidence type="ECO:0000256" key="3">
    <source>
        <dbReference type="ARBA" id="ARBA00022452"/>
    </source>
</evidence>
<sequence length="1034" mass="113039">MKQIDKSIREAFCRQRRLVLLCLLVFAAWLVPLHIRVWAQSSIRVSGRVLAADNNAGLPGVNVSVKGTSTGSVTDTEGNYTLTVADGNATLVYSFIGYISQEVALNNRTTVNISLAPDTKSLNEVVVVAYGTQKRADVTGAVATVSAAEIKDIPVTQFAQKLQGKTPGVQILQNTGQPGRGMSIRIRGAASISGSSQPLYVVDGFPIVGDISNINPDEIESFSILKDASSTALYGSRAANGVVLVQTKRAASGRSTVSFNAYYGTQQVPERGRPDMMNAQEFAQYMNEVYQEKIRLGQEKTIPAEYQNPAQYAGKGTNWYDLLLRDAPIQNYSLSLSSSNDKLSTAATIGYINQDGVLLNSNYKRYSARLNSDYKVNDKVSIGLNIAPTYATSPLPNTDGNIFGGGIIQSAIATSPIAPAINPDGSLPLTATSPGLFPNPNWYNVIQIVRNDTRTGRILSNAYLNVEPVKDLNFKSSINIDYTNEQFNNFTPSTSGGLFSAPPIQTNATQRNNIFYSWLTENTLTYKRVFGAHNLDALVGYTAQKFRQDFGSVTATGFANDKVQTLNAGTQFNTGFDLQEWSLASFVSRLNYNYKGKYLLSASFRRDGSSRFAPNTKYGNFPAISAGWNVSDEPFMASVPVVSNLKLRAGYGLNGNFNIGNYGYLARTTATNYPFNNALANGTTVANIGNSNLSWEKSNQLDIGADIGLLKGRILLTYDYFYKTTSDMLLNVGVPRESGFATITDNVGKFEFRGHEFAISTQNLTGKLRWSTDFNISFIRNNVLDLGPYRPALPRDANGPNITQIGSPIGSFYGYQFLGVYKTQEEFNNSPKYLGTDSPSMVGTVKYADTNGDGVITVADKTIIGNPNPKFIYGMTNNLSYGNFDFSMVIAGQYGNDIMNRTLEYIQNLDGVFNVTKDVGRRWKSEQDPGDGIHPRAVVSTPLARTTNSRWVSDGSYLTIKNITLGYTVPLPNNNYIRNVRLYGSMQQAYVFTGYKGANPEVNDSGTNALTQGIDYTSYPVPRTITFGLNMNLK</sequence>
<dbReference type="InterPro" id="IPR023996">
    <property type="entry name" value="TonB-dep_OMP_SusC/RagA"/>
</dbReference>
<keyword evidence="10" id="KW-1185">Reference proteome</keyword>
<dbReference type="Gene3D" id="2.40.170.20">
    <property type="entry name" value="TonB-dependent receptor, beta-barrel domain"/>
    <property type="match status" value="1"/>
</dbReference>
<evidence type="ECO:0000259" key="8">
    <source>
        <dbReference type="Pfam" id="PF07715"/>
    </source>
</evidence>
<dbReference type="SUPFAM" id="SSF49464">
    <property type="entry name" value="Carboxypeptidase regulatory domain-like"/>
    <property type="match status" value="1"/>
</dbReference>
<dbReference type="EMBL" id="JBHULN010000012">
    <property type="protein sequence ID" value="MFD2572666.1"/>
    <property type="molecule type" value="Genomic_DNA"/>
</dbReference>
<evidence type="ECO:0000313" key="10">
    <source>
        <dbReference type="Proteomes" id="UP001597469"/>
    </source>
</evidence>
<dbReference type="Gene3D" id="2.60.40.1120">
    <property type="entry name" value="Carboxypeptidase-like, regulatory domain"/>
    <property type="match status" value="1"/>
</dbReference>
<protein>
    <submittedName>
        <fullName evidence="9">SusC/RagA family TonB-linked outer membrane protein</fullName>
    </submittedName>
</protein>
<keyword evidence="3 7" id="KW-1134">Transmembrane beta strand</keyword>
<evidence type="ECO:0000256" key="5">
    <source>
        <dbReference type="ARBA" id="ARBA00023136"/>
    </source>
</evidence>